<dbReference type="Gene3D" id="3.90.320.10">
    <property type="match status" value="1"/>
</dbReference>
<accession>A0ABU3A972</accession>
<name>A0ABU3A972_9FLAO</name>
<evidence type="ECO:0000256" key="9">
    <source>
        <dbReference type="ARBA" id="ARBA00023204"/>
    </source>
</evidence>
<dbReference type="Pfam" id="PF12705">
    <property type="entry name" value="PDDEXK_1"/>
    <property type="match status" value="1"/>
</dbReference>
<dbReference type="RefSeq" id="WP_311349992.1">
    <property type="nucleotide sequence ID" value="NZ_JAVRHR010000001.1"/>
</dbReference>
<evidence type="ECO:0000256" key="14">
    <source>
        <dbReference type="PROSITE-ProRule" id="PRU00560"/>
    </source>
</evidence>
<feature type="domain" description="UvrD-like helicase ATP-binding" evidence="15">
    <location>
        <begin position="1"/>
        <end position="470"/>
    </location>
</feature>
<dbReference type="Gene3D" id="1.10.3170.10">
    <property type="entry name" value="Recbcd, chain B, domain 2"/>
    <property type="match status" value="1"/>
</dbReference>
<evidence type="ECO:0000256" key="4">
    <source>
        <dbReference type="ARBA" id="ARBA00022801"/>
    </source>
</evidence>
<comment type="caution">
    <text evidence="17">The sequence shown here is derived from an EMBL/GenBank/DDBJ whole genome shotgun (WGS) entry which is preliminary data.</text>
</comment>
<dbReference type="InterPro" id="IPR014016">
    <property type="entry name" value="UvrD-like_ATP-bd"/>
</dbReference>
<evidence type="ECO:0000256" key="12">
    <source>
        <dbReference type="ARBA" id="ARBA00034808"/>
    </source>
</evidence>
<dbReference type="Gene3D" id="3.40.50.300">
    <property type="entry name" value="P-loop containing nucleotide triphosphate hydrolases"/>
    <property type="match status" value="3"/>
</dbReference>
<reference evidence="17 18" key="1">
    <citation type="submission" date="2023-09" db="EMBL/GenBank/DDBJ databases">
        <authorList>
            <person name="Rey-Velasco X."/>
        </authorList>
    </citation>
    <scope>NUCLEOTIDE SEQUENCE [LARGE SCALE GENOMIC DNA]</scope>
    <source>
        <strain evidence="17 18">F388</strain>
    </source>
</reference>
<dbReference type="SUPFAM" id="SSF52540">
    <property type="entry name" value="P-loop containing nucleoside triphosphate hydrolases"/>
    <property type="match status" value="1"/>
</dbReference>
<keyword evidence="9" id="KW-0234">DNA repair</keyword>
<evidence type="ECO:0000259" key="15">
    <source>
        <dbReference type="PROSITE" id="PS51198"/>
    </source>
</evidence>
<dbReference type="InterPro" id="IPR038726">
    <property type="entry name" value="PDDEXK_AddAB-type"/>
</dbReference>
<protein>
    <recommendedName>
        <fullName evidence="12">DNA 3'-5' helicase</fullName>
        <ecNumber evidence="12">5.6.2.4</ecNumber>
    </recommendedName>
</protein>
<evidence type="ECO:0000256" key="13">
    <source>
        <dbReference type="ARBA" id="ARBA00048988"/>
    </source>
</evidence>
<evidence type="ECO:0000256" key="3">
    <source>
        <dbReference type="ARBA" id="ARBA00022763"/>
    </source>
</evidence>
<keyword evidence="10" id="KW-0413">Isomerase</keyword>
<feature type="binding site" evidence="14">
    <location>
        <begin position="11"/>
        <end position="18"/>
    </location>
    <ligand>
        <name>ATP</name>
        <dbReference type="ChEBI" id="CHEBI:30616"/>
    </ligand>
</feature>
<evidence type="ECO:0000313" key="18">
    <source>
        <dbReference type="Proteomes" id="UP001255246"/>
    </source>
</evidence>
<dbReference type="EC" id="5.6.2.4" evidence="12"/>
<keyword evidence="8" id="KW-0238">DNA-binding</keyword>
<evidence type="ECO:0000256" key="10">
    <source>
        <dbReference type="ARBA" id="ARBA00023235"/>
    </source>
</evidence>
<dbReference type="InterPro" id="IPR000212">
    <property type="entry name" value="DNA_helicase_UvrD/REP"/>
</dbReference>
<organism evidence="17 18">
    <name type="scientific">Croceitalea rosinachiae</name>
    <dbReference type="NCBI Taxonomy" id="3075596"/>
    <lineage>
        <taxon>Bacteria</taxon>
        <taxon>Pseudomonadati</taxon>
        <taxon>Bacteroidota</taxon>
        <taxon>Flavobacteriia</taxon>
        <taxon>Flavobacteriales</taxon>
        <taxon>Flavobacteriaceae</taxon>
        <taxon>Croceitalea</taxon>
    </lineage>
</organism>
<evidence type="ECO:0000256" key="5">
    <source>
        <dbReference type="ARBA" id="ARBA00022806"/>
    </source>
</evidence>
<evidence type="ECO:0000256" key="2">
    <source>
        <dbReference type="ARBA" id="ARBA00022741"/>
    </source>
</evidence>
<dbReference type="PANTHER" id="PTHR11070:SF67">
    <property type="entry name" value="DNA 3'-5' HELICASE"/>
    <property type="match status" value="1"/>
</dbReference>
<keyword evidence="2 14" id="KW-0547">Nucleotide-binding</keyword>
<dbReference type="Proteomes" id="UP001255246">
    <property type="component" value="Unassembled WGS sequence"/>
</dbReference>
<evidence type="ECO:0000256" key="8">
    <source>
        <dbReference type="ARBA" id="ARBA00023125"/>
    </source>
</evidence>
<keyword evidence="18" id="KW-1185">Reference proteome</keyword>
<evidence type="ECO:0000313" key="17">
    <source>
        <dbReference type="EMBL" id="MDT0606438.1"/>
    </source>
</evidence>
<comment type="catalytic activity">
    <reaction evidence="13">
        <text>ATP + H2O = ADP + phosphate + H(+)</text>
        <dbReference type="Rhea" id="RHEA:13065"/>
        <dbReference type="ChEBI" id="CHEBI:15377"/>
        <dbReference type="ChEBI" id="CHEBI:15378"/>
        <dbReference type="ChEBI" id="CHEBI:30616"/>
        <dbReference type="ChEBI" id="CHEBI:43474"/>
        <dbReference type="ChEBI" id="CHEBI:456216"/>
        <dbReference type="EC" id="5.6.2.4"/>
    </reaction>
</comment>
<evidence type="ECO:0000256" key="1">
    <source>
        <dbReference type="ARBA" id="ARBA00022722"/>
    </source>
</evidence>
<keyword evidence="1" id="KW-0540">Nuclease</keyword>
<keyword evidence="3" id="KW-0227">DNA damage</keyword>
<dbReference type="EMBL" id="JAVRHR010000001">
    <property type="protein sequence ID" value="MDT0606438.1"/>
    <property type="molecule type" value="Genomic_DNA"/>
</dbReference>
<evidence type="ECO:0000256" key="11">
    <source>
        <dbReference type="ARBA" id="ARBA00034617"/>
    </source>
</evidence>
<dbReference type="Pfam" id="PF13361">
    <property type="entry name" value="UvrD_C"/>
    <property type="match status" value="2"/>
</dbReference>
<gene>
    <name evidence="17" type="ORF">RM706_05335</name>
</gene>
<evidence type="ECO:0000259" key="16">
    <source>
        <dbReference type="PROSITE" id="PS51217"/>
    </source>
</evidence>
<keyword evidence="5 14" id="KW-0347">Helicase</keyword>
<dbReference type="InterPro" id="IPR011604">
    <property type="entry name" value="PDDEXK-like_dom_sf"/>
</dbReference>
<dbReference type="PROSITE" id="PS51217">
    <property type="entry name" value="UVRD_HELICASE_CTER"/>
    <property type="match status" value="1"/>
</dbReference>
<evidence type="ECO:0000256" key="6">
    <source>
        <dbReference type="ARBA" id="ARBA00022839"/>
    </source>
</evidence>
<dbReference type="InterPro" id="IPR027417">
    <property type="entry name" value="P-loop_NTPase"/>
</dbReference>
<comment type="catalytic activity">
    <reaction evidence="11">
        <text>Couples ATP hydrolysis with the unwinding of duplex DNA by translocating in the 3'-5' direction.</text>
        <dbReference type="EC" id="5.6.2.4"/>
    </reaction>
</comment>
<dbReference type="Pfam" id="PF00580">
    <property type="entry name" value="UvrD-helicase"/>
    <property type="match status" value="1"/>
</dbReference>
<keyword evidence="4 14" id="KW-0378">Hydrolase</keyword>
<proteinExistence type="predicted"/>
<keyword evidence="7 14" id="KW-0067">ATP-binding</keyword>
<feature type="domain" description="UvrD-like helicase C-terminal" evidence="16">
    <location>
        <begin position="471"/>
        <end position="726"/>
    </location>
</feature>
<dbReference type="InterPro" id="IPR014017">
    <property type="entry name" value="DNA_helicase_UvrD-like_C"/>
</dbReference>
<dbReference type="PROSITE" id="PS51198">
    <property type="entry name" value="UVRD_HELICASE_ATP_BIND"/>
    <property type="match status" value="1"/>
</dbReference>
<evidence type="ECO:0000256" key="7">
    <source>
        <dbReference type="ARBA" id="ARBA00022840"/>
    </source>
</evidence>
<sequence length="1039" mass="120122">MNTTGFKIYNASAGSGKTYQLTRRYLILVLTPKSTQKYAQLLAITFTNKAVGEMKQRILQNLYDFGLVEAPSNSADLFEEIKAYFNLTSEELRKKAKVTLKELLHNYAYFEISTIDKFNHKIIRTFARDLKIAQNFEVELDIDLLLNQAVARVLNKAGTNKKLTDFLIDFALEKIDDNRSWNIAYDLNIIGKILFRENHVSHLKKLENKNIDDFIALKNLLKLRIKKKQNGIVKKAQKNLELISEADLEFQDFSGKYFPKFMETISRANFTVNFNAGWKQNFETNPLYNKSCPENIKAIIDELQPEFTTNFNTIKEGFQYLSFLSKAYKKIVPLTLINEISKELKSIQEEQNLLNISEFNSIISNEIKNQPVPFIYERLGEKYRHYFIDEFQDTSQMQWKNLIPLIGNALESEDELGQRGSLLLVGDVKQAIYRWRGGEATQFLNLSLENENPFVVHPSIENLDKNWRSHDEVINFNNHFFTFIAKKLENNLYQKLYQEGNQQLKNAKSGGYVSISFLDADRQQETHTHCMQTLENIQSVLSKGFDYKDICILVRNNNQGVLIADFLSQNEVPLVSAEALLLKNSPEVNFLIALLYFIEQPQHKEYRFLILEYLADNTSLKHDFIAGNIQELEKFLSNVYSFKVGVSKHLPLLDLLELAIQKFNLVPKSNAYVAYLLDEVFVFGKKESNSIFDFLQYWERKKDKLSIVAPQNLNAVCIMTIHKSKGLEFPFVIFPFAHNKIDDKLKSNDLWVPVPEEDFNGFDELLLKNSSELEDFSEEAKMAYIIESNNSVLDDFNVLYVALTRAITGLFIISSPPRKSSTDSKNMSYVSLLTNYLKYLGQWEDSKPHYSFGLLEQNKAVQKDKNLQFSIPYIYTTKSTARFNMVKSEFVFINPDQQEAINTGNLLHKALSLIYTKADIVPSINELLESGEVNQLEYSYLEKIAHEIVMHNQLKEYYANNLIVQNEIEILNPSGSLVRPDRVIIKDKEVTIIDYKTGQPYESHKNQLEDYAAVFTKMGYFVSDKILVYINKTVKPIFV</sequence>
<keyword evidence="6" id="KW-0269">Exonuclease</keyword>
<dbReference type="PANTHER" id="PTHR11070">
    <property type="entry name" value="UVRD / RECB / PCRA DNA HELICASE FAMILY MEMBER"/>
    <property type="match status" value="1"/>
</dbReference>